<gene>
    <name evidence="1" type="ORF">AVDCRST_MAG93-1810</name>
</gene>
<accession>A0A6J4IJU7</accession>
<dbReference type="GO" id="GO:0016740">
    <property type="term" value="F:transferase activity"/>
    <property type="evidence" value="ECO:0007669"/>
    <property type="project" value="UniProtKB-KW"/>
</dbReference>
<dbReference type="Gene3D" id="3.40.50.450">
    <property type="match status" value="1"/>
</dbReference>
<dbReference type="EMBL" id="CADCTR010000612">
    <property type="protein sequence ID" value="CAA9252169.1"/>
    <property type="molecule type" value="Genomic_DNA"/>
</dbReference>
<sequence>MRLYFAAPLFSQAERAFNIMPAEQKRRVLFETDRNEVLKADIFLHVLDGWVPDEGASVELGIAYAHNYLTGA</sequence>
<keyword evidence="1" id="KW-0808">Transferase</keyword>
<name>A0A6J4IJU7_9CHLR</name>
<proteinExistence type="predicted"/>
<evidence type="ECO:0000313" key="1">
    <source>
        <dbReference type="EMBL" id="CAA9252169.1"/>
    </source>
</evidence>
<reference evidence="1" key="1">
    <citation type="submission" date="2020-02" db="EMBL/GenBank/DDBJ databases">
        <authorList>
            <person name="Meier V. D."/>
        </authorList>
    </citation>
    <scope>NUCLEOTIDE SEQUENCE</scope>
    <source>
        <strain evidence="1">AVDCRST_MAG93</strain>
    </source>
</reference>
<dbReference type="AlphaFoldDB" id="A0A6J4IJU7"/>
<organism evidence="1">
    <name type="scientific">uncultured Chloroflexia bacterium</name>
    <dbReference type="NCBI Taxonomy" id="1672391"/>
    <lineage>
        <taxon>Bacteria</taxon>
        <taxon>Bacillati</taxon>
        <taxon>Chloroflexota</taxon>
        <taxon>Chloroflexia</taxon>
        <taxon>environmental samples</taxon>
    </lineage>
</organism>
<protein>
    <submittedName>
        <fullName evidence="1">Nucleoside 2-deoxyribosyltransferase</fullName>
    </submittedName>
</protein>
<dbReference type="SUPFAM" id="SSF52309">
    <property type="entry name" value="N-(deoxy)ribosyltransferase-like"/>
    <property type="match status" value="1"/>
</dbReference>